<dbReference type="InterPro" id="IPR032319">
    <property type="entry name" value="CLP1_P"/>
</dbReference>
<dbReference type="EMBL" id="JBEFKJ010000025">
    <property type="protein sequence ID" value="KAL2039430.1"/>
    <property type="molecule type" value="Genomic_DNA"/>
</dbReference>
<protein>
    <recommendedName>
        <fullName evidence="4">Polynucleotide 5'-hydroxyl-kinase GRC3</fullName>
    </recommendedName>
    <alternativeName>
        <fullName evidence="3">Polynucleotide 5'-hydroxyl-kinase grc3</fullName>
    </alternativeName>
</protein>
<feature type="compositionally biased region" description="Polar residues" evidence="10">
    <location>
        <begin position="16"/>
        <end position="25"/>
    </location>
</feature>
<dbReference type="Proteomes" id="UP001590950">
    <property type="component" value="Unassembled WGS sequence"/>
</dbReference>
<evidence type="ECO:0000256" key="7">
    <source>
        <dbReference type="ARBA" id="ARBA00022777"/>
    </source>
</evidence>
<feature type="compositionally biased region" description="Polar residues" evidence="10">
    <location>
        <begin position="708"/>
        <end position="718"/>
    </location>
</feature>
<keyword evidence="9" id="KW-0175">Coiled coil</keyword>
<dbReference type="Gene3D" id="3.40.50.300">
    <property type="entry name" value="P-loop containing nucleotide triphosphate hydrolases"/>
    <property type="match status" value="1"/>
</dbReference>
<evidence type="ECO:0000259" key="11">
    <source>
        <dbReference type="Pfam" id="PF16575"/>
    </source>
</evidence>
<keyword evidence="8" id="KW-0067">ATP-binding</keyword>
<accession>A0ABR4A1X4</accession>
<feature type="domain" description="Clp1 P-loop" evidence="11">
    <location>
        <begin position="282"/>
        <end position="479"/>
    </location>
</feature>
<organism evidence="12 13">
    <name type="scientific">Stereocaulon virgatum</name>
    <dbReference type="NCBI Taxonomy" id="373712"/>
    <lineage>
        <taxon>Eukaryota</taxon>
        <taxon>Fungi</taxon>
        <taxon>Dikarya</taxon>
        <taxon>Ascomycota</taxon>
        <taxon>Pezizomycotina</taxon>
        <taxon>Lecanoromycetes</taxon>
        <taxon>OSLEUM clade</taxon>
        <taxon>Lecanoromycetidae</taxon>
        <taxon>Lecanorales</taxon>
        <taxon>Lecanorineae</taxon>
        <taxon>Stereocaulaceae</taxon>
        <taxon>Stereocaulon</taxon>
    </lineage>
</organism>
<evidence type="ECO:0000256" key="10">
    <source>
        <dbReference type="SAM" id="MobiDB-lite"/>
    </source>
</evidence>
<evidence type="ECO:0000256" key="1">
    <source>
        <dbReference type="ARBA" id="ARBA00003798"/>
    </source>
</evidence>
<evidence type="ECO:0000256" key="8">
    <source>
        <dbReference type="ARBA" id="ARBA00022840"/>
    </source>
</evidence>
<keyword evidence="5" id="KW-0808">Transferase</keyword>
<dbReference type="InterPro" id="IPR045116">
    <property type="entry name" value="Clp1/Grc3"/>
</dbReference>
<evidence type="ECO:0000256" key="3">
    <source>
        <dbReference type="ARBA" id="ARBA00018706"/>
    </source>
</evidence>
<name>A0ABR4A1X4_9LECA</name>
<evidence type="ECO:0000256" key="4">
    <source>
        <dbReference type="ARBA" id="ARBA00019824"/>
    </source>
</evidence>
<dbReference type="PANTHER" id="PTHR12755">
    <property type="entry name" value="CLEAVAGE/POLYADENYLATION FACTOR IA SUBUNIT CLP1P"/>
    <property type="match status" value="1"/>
</dbReference>
<gene>
    <name evidence="12" type="ORF">N7G274_007702</name>
</gene>
<keyword evidence="13" id="KW-1185">Reference proteome</keyword>
<proteinExistence type="inferred from homology"/>
<evidence type="ECO:0000313" key="13">
    <source>
        <dbReference type="Proteomes" id="UP001590950"/>
    </source>
</evidence>
<evidence type="ECO:0000256" key="9">
    <source>
        <dbReference type="SAM" id="Coils"/>
    </source>
</evidence>
<comment type="function">
    <text evidence="1">Polynucleotide 5'-kinase involved in rRNA processing.</text>
</comment>
<evidence type="ECO:0000256" key="5">
    <source>
        <dbReference type="ARBA" id="ARBA00022679"/>
    </source>
</evidence>
<sequence length="741" mass="82257">MTRPVSAFAARKAAHPSTTVLSTSFKTDDLSRPEARAEVDNSRHPRKRRRDGERPRSLHVSQPAIEEAKLCIPIEEHEEIKANREDGSCTVEDGESNSSDLEAIPQNAGLVHRLSSFIPTESNVLSETDTEWTIRLQRNDTLAIIGQYDLWVRSGAINVHGAVIHASSKLHRVYAPSTHAIPSIRPILNPYGTGNPPVELTIISCGSRIRMLKQIAPKFGRIWNGRELRDGLKRSFINVQSSAEDPYKRPLRLLESPPDWQDILSHLLATNKEHLLAVMVCGPKRAGKSTFCRMLANALLSKPPTATQEADDVALLDLDPGQPEYSPPGDISLLRLRSHNLGPPFTHPTVFGSDQVIRAHHIGYLSPKDDPQHYYSCAIDLFGHYQRMTMDQGSCPLIINCAGWIQGSGLELLVNLVHSTNLTNIVYMSVSGPEEVIDVLNKAASRTGIPLHHVNSQATEIPTRSAADLRMMQTLSYFHLDEPEWGNLRWNPCPMGNTPPLVIHYTGPKQAILGVMVLGDEQNPNFFNSILEGCLVSITVVEIDRATWLDHDSDDGHESDASGTGNEVVDEGVAKRIKERNGHNRHQRSRLPRTPTGIPYIPAKDHTVKPLSPTTSHCIGHAIIRGIDIEAQAFHLTTSVSACQLANAQSHPDRDIVLVRGRLDTPTWAFAEQMNLQRERARRRERELNLEEENLSTDIQALAAKQPWASTVEGSRTGSGKIRRIRRDIRYKGQGPVDSSS</sequence>
<comment type="similarity">
    <text evidence="2">Belongs to the Clp1 family. NOL9/GRC3 subfamily.</text>
</comment>
<keyword evidence="7" id="KW-0418">Kinase</keyword>
<feature type="compositionally biased region" description="Basic and acidic residues" evidence="10">
    <location>
        <begin position="26"/>
        <end position="43"/>
    </location>
</feature>
<comment type="caution">
    <text evidence="12">The sequence shown here is derived from an EMBL/GenBank/DDBJ whole genome shotgun (WGS) entry which is preliminary data.</text>
</comment>
<dbReference type="PANTHER" id="PTHR12755:SF3">
    <property type="entry name" value="POLYNUCLEOTIDE 5'-HYDROXYL-KINASE NOL9"/>
    <property type="match status" value="1"/>
</dbReference>
<evidence type="ECO:0000256" key="6">
    <source>
        <dbReference type="ARBA" id="ARBA00022741"/>
    </source>
</evidence>
<feature type="region of interest" description="Disordered" evidence="10">
    <location>
        <begin position="707"/>
        <end position="741"/>
    </location>
</feature>
<feature type="coiled-coil region" evidence="9">
    <location>
        <begin position="671"/>
        <end position="698"/>
    </location>
</feature>
<keyword evidence="6" id="KW-0547">Nucleotide-binding</keyword>
<feature type="region of interest" description="Disordered" evidence="10">
    <location>
        <begin position="1"/>
        <end position="62"/>
    </location>
</feature>
<feature type="region of interest" description="Disordered" evidence="10">
    <location>
        <begin position="577"/>
        <end position="609"/>
    </location>
</feature>
<reference evidence="12 13" key="1">
    <citation type="submission" date="2024-09" db="EMBL/GenBank/DDBJ databases">
        <title>Rethinking Asexuality: The Enigmatic Case of Functional Sexual Genes in Lepraria (Stereocaulaceae).</title>
        <authorList>
            <person name="Doellman M."/>
            <person name="Sun Y."/>
            <person name="Barcenas-Pena A."/>
            <person name="Lumbsch H.T."/>
            <person name="Grewe F."/>
        </authorList>
    </citation>
    <scope>NUCLEOTIDE SEQUENCE [LARGE SCALE GENOMIC DNA]</scope>
    <source>
        <strain evidence="12 13">Mercado 3170</strain>
    </source>
</reference>
<evidence type="ECO:0000313" key="12">
    <source>
        <dbReference type="EMBL" id="KAL2039430.1"/>
    </source>
</evidence>
<dbReference type="InterPro" id="IPR027417">
    <property type="entry name" value="P-loop_NTPase"/>
</dbReference>
<evidence type="ECO:0000256" key="2">
    <source>
        <dbReference type="ARBA" id="ARBA00011003"/>
    </source>
</evidence>
<dbReference type="Pfam" id="PF16575">
    <property type="entry name" value="CLP1_P"/>
    <property type="match status" value="1"/>
</dbReference>